<gene>
    <name evidence="2" type="ORF">DLAC_01604</name>
</gene>
<evidence type="ECO:0000313" key="3">
    <source>
        <dbReference type="Proteomes" id="UP000076078"/>
    </source>
</evidence>
<name>A0A152A5U5_TIELA</name>
<dbReference type="AlphaFoldDB" id="A0A152A5U5"/>
<accession>A0A152A5U5</accession>
<keyword evidence="3" id="KW-1185">Reference proteome</keyword>
<sequence length="304" mass="34234">MFKYFILLITLFYCIELINSTCNISNYIADSCENNIYIFSNETMTIENQFDLGSDKYVQFTGSNVTFINTNISMITNNQNENFRLKVNDVFFIETNFFSVKTNILFSGVQSLIVKTIDYQFLDSENGSIIEKMGHLQPDKYGCVINSTGLSSFKAMCSPGPLTKTISIFVSVKGYLPKDSFFYHYSKKLEIQEILGGTDAFPLSRIGVSFFDINTTSPSYTLIIDLLGSLPIYPDAKDFYKLITIEKLKSYAVINTKSDSSIFKIENEPVNTTTTTTTTSINSSATLSTNSFYLILILTTFLSL</sequence>
<dbReference type="InParanoid" id="A0A152A5U5"/>
<keyword evidence="1" id="KW-0732">Signal</keyword>
<dbReference type="Proteomes" id="UP000076078">
    <property type="component" value="Unassembled WGS sequence"/>
</dbReference>
<feature type="signal peptide" evidence="1">
    <location>
        <begin position="1"/>
        <end position="20"/>
    </location>
</feature>
<proteinExistence type="predicted"/>
<reference evidence="2 3" key="1">
    <citation type="submission" date="2015-12" db="EMBL/GenBank/DDBJ databases">
        <title>Dictyostelia acquired genes for synthesis and detection of signals that induce cell-type specialization by lateral gene transfer from prokaryotes.</title>
        <authorList>
            <person name="Gloeckner G."/>
            <person name="Schaap P."/>
        </authorList>
    </citation>
    <scope>NUCLEOTIDE SEQUENCE [LARGE SCALE GENOMIC DNA]</scope>
    <source>
        <strain evidence="2 3">TK</strain>
    </source>
</reference>
<comment type="caution">
    <text evidence="2">The sequence shown here is derived from an EMBL/GenBank/DDBJ whole genome shotgun (WGS) entry which is preliminary data.</text>
</comment>
<organism evidence="2 3">
    <name type="scientific">Tieghemostelium lacteum</name>
    <name type="common">Slime mold</name>
    <name type="synonym">Dictyostelium lacteum</name>
    <dbReference type="NCBI Taxonomy" id="361077"/>
    <lineage>
        <taxon>Eukaryota</taxon>
        <taxon>Amoebozoa</taxon>
        <taxon>Evosea</taxon>
        <taxon>Eumycetozoa</taxon>
        <taxon>Dictyostelia</taxon>
        <taxon>Dictyosteliales</taxon>
        <taxon>Raperosteliaceae</taxon>
        <taxon>Tieghemostelium</taxon>
    </lineage>
</organism>
<dbReference type="EMBL" id="LODT01000006">
    <property type="protein sequence ID" value="KYR01606.1"/>
    <property type="molecule type" value="Genomic_DNA"/>
</dbReference>
<protein>
    <submittedName>
        <fullName evidence="2">Uncharacterized protein</fullName>
    </submittedName>
</protein>
<evidence type="ECO:0000256" key="1">
    <source>
        <dbReference type="SAM" id="SignalP"/>
    </source>
</evidence>
<evidence type="ECO:0000313" key="2">
    <source>
        <dbReference type="EMBL" id="KYR01606.1"/>
    </source>
</evidence>
<feature type="chain" id="PRO_5007593546" evidence="1">
    <location>
        <begin position="21"/>
        <end position="304"/>
    </location>
</feature>